<dbReference type="InterPro" id="IPR007110">
    <property type="entry name" value="Ig-like_dom"/>
</dbReference>
<protein>
    <submittedName>
        <fullName evidence="4">Down syndrome cell adhesion molecule homolog</fullName>
    </submittedName>
</protein>
<reference evidence="4" key="1">
    <citation type="submission" date="2020-07" db="EMBL/GenBank/DDBJ databases">
        <title>Multicomponent nature underlies the extraordinary mechanical properties of spider dragline silk.</title>
        <authorList>
            <person name="Kono N."/>
            <person name="Nakamura H."/>
            <person name="Mori M."/>
            <person name="Yoshida Y."/>
            <person name="Ohtoshi R."/>
            <person name="Malay A.D."/>
            <person name="Moran D.A.P."/>
            <person name="Tomita M."/>
            <person name="Numata K."/>
            <person name="Arakawa K."/>
        </authorList>
    </citation>
    <scope>NUCLEOTIDE SEQUENCE</scope>
</reference>
<dbReference type="EMBL" id="BMAO01038926">
    <property type="protein sequence ID" value="GFR27813.1"/>
    <property type="molecule type" value="Genomic_DNA"/>
</dbReference>
<dbReference type="SMART" id="SM00409">
    <property type="entry name" value="IG"/>
    <property type="match status" value="2"/>
</dbReference>
<proteinExistence type="predicted"/>
<dbReference type="FunFam" id="2.60.40.10:FF:000324">
    <property type="entry name" value="Down syndrome cell adhesion molecule, isoform D"/>
    <property type="match status" value="1"/>
</dbReference>
<organism evidence="4 5">
    <name type="scientific">Trichonephila clavata</name>
    <name type="common">Joro spider</name>
    <name type="synonym">Nephila clavata</name>
    <dbReference type="NCBI Taxonomy" id="2740835"/>
    <lineage>
        <taxon>Eukaryota</taxon>
        <taxon>Metazoa</taxon>
        <taxon>Ecdysozoa</taxon>
        <taxon>Arthropoda</taxon>
        <taxon>Chelicerata</taxon>
        <taxon>Arachnida</taxon>
        <taxon>Araneae</taxon>
        <taxon>Araneomorphae</taxon>
        <taxon>Entelegynae</taxon>
        <taxon>Araneoidea</taxon>
        <taxon>Nephilidae</taxon>
        <taxon>Trichonephila</taxon>
    </lineage>
</organism>
<keyword evidence="1" id="KW-0677">Repeat</keyword>
<dbReference type="GO" id="GO:0098609">
    <property type="term" value="P:cell-cell adhesion"/>
    <property type="evidence" value="ECO:0007669"/>
    <property type="project" value="TreeGrafter"/>
</dbReference>
<dbReference type="Gene3D" id="2.60.40.10">
    <property type="entry name" value="Immunoglobulins"/>
    <property type="match status" value="2"/>
</dbReference>
<evidence type="ECO:0000256" key="1">
    <source>
        <dbReference type="ARBA" id="ARBA00022737"/>
    </source>
</evidence>
<evidence type="ECO:0000313" key="5">
    <source>
        <dbReference type="Proteomes" id="UP000887116"/>
    </source>
</evidence>
<dbReference type="PANTHER" id="PTHR44170:SF6">
    <property type="entry name" value="CONTACTIN"/>
    <property type="match status" value="1"/>
</dbReference>
<feature type="domain" description="Ig-like" evidence="3">
    <location>
        <begin position="5"/>
        <end position="100"/>
    </location>
</feature>
<evidence type="ECO:0000313" key="4">
    <source>
        <dbReference type="EMBL" id="GFR27813.1"/>
    </source>
</evidence>
<dbReference type="Pfam" id="PF13927">
    <property type="entry name" value="Ig_3"/>
    <property type="match status" value="1"/>
</dbReference>
<dbReference type="OrthoDB" id="6414095at2759"/>
<dbReference type="InterPro" id="IPR013783">
    <property type="entry name" value="Ig-like_fold"/>
</dbReference>
<keyword evidence="2" id="KW-1015">Disulfide bond</keyword>
<evidence type="ECO:0000259" key="3">
    <source>
        <dbReference type="PROSITE" id="PS50835"/>
    </source>
</evidence>
<dbReference type="PANTHER" id="PTHR44170">
    <property type="entry name" value="PROTEIN SIDEKICK"/>
    <property type="match status" value="1"/>
</dbReference>
<dbReference type="GO" id="GO:0016020">
    <property type="term" value="C:membrane"/>
    <property type="evidence" value="ECO:0007669"/>
    <property type="project" value="UniProtKB-SubCell"/>
</dbReference>
<feature type="domain" description="Ig-like" evidence="3">
    <location>
        <begin position="112"/>
        <end position="208"/>
    </location>
</feature>
<gene>
    <name evidence="4" type="primary">Dscam</name>
    <name evidence="4" type="ORF">TNCT_383291</name>
</gene>
<accession>A0A8X6HQQ7</accession>
<keyword evidence="5" id="KW-1185">Reference proteome</keyword>
<dbReference type="InterPro" id="IPR003599">
    <property type="entry name" value="Ig_sub"/>
</dbReference>
<comment type="caution">
    <text evidence="4">The sequence shown here is derived from an EMBL/GenBank/DDBJ whole genome shotgun (WGS) entry which is preliminary data.</text>
</comment>
<dbReference type="PROSITE" id="PS50835">
    <property type="entry name" value="IG_LIKE"/>
    <property type="match status" value="2"/>
</dbReference>
<feature type="non-terminal residue" evidence="4">
    <location>
        <position position="1"/>
    </location>
</feature>
<sequence length="208" mass="23510">MCIFPVLVIRVKYEIRTYDDFVVKGNTAVLKCYVPSSVQDFVPVISWETDEGFTIQRSSSDSKYKIAADGSLIIEKADLSDGKKKYRCICKDEMDNESVTSIPWGQLIVTEPTTLQVPRIRSGSREHHYKIGAAVELYCIAQGYPVPNYMWFKQEGTRLLPLSSNRRLQVLRSTILIHKASKIDTATYVCVANNSAGEDRIHLQLVIS</sequence>
<dbReference type="AlphaFoldDB" id="A0A8X6HQQ7"/>
<dbReference type="Proteomes" id="UP000887116">
    <property type="component" value="Unassembled WGS sequence"/>
</dbReference>
<dbReference type="InterPro" id="IPR036179">
    <property type="entry name" value="Ig-like_dom_sf"/>
</dbReference>
<dbReference type="SUPFAM" id="SSF48726">
    <property type="entry name" value="Immunoglobulin"/>
    <property type="match status" value="2"/>
</dbReference>
<dbReference type="SMART" id="SM00408">
    <property type="entry name" value="IGc2"/>
    <property type="match status" value="1"/>
</dbReference>
<evidence type="ECO:0000256" key="2">
    <source>
        <dbReference type="ARBA" id="ARBA00023157"/>
    </source>
</evidence>
<dbReference type="InterPro" id="IPR003598">
    <property type="entry name" value="Ig_sub2"/>
</dbReference>
<dbReference type="CDD" id="cd00096">
    <property type="entry name" value="Ig"/>
    <property type="match status" value="1"/>
</dbReference>
<name>A0A8X6HQQ7_TRICU</name>